<evidence type="ECO:0000256" key="9">
    <source>
        <dbReference type="ARBA" id="ARBA00023221"/>
    </source>
</evidence>
<feature type="compositionally biased region" description="Polar residues" evidence="16">
    <location>
        <begin position="117"/>
        <end position="131"/>
    </location>
</feature>
<dbReference type="PANTHER" id="PTHR47470:SF1">
    <property type="entry name" value="FAD-DEPENDENT OXIDOREDUCTASE 2 FAD BINDING DOMAIN-CONTAINING PROTEIN"/>
    <property type="match status" value="1"/>
</dbReference>
<dbReference type="Pfam" id="PF05199">
    <property type="entry name" value="GMC_oxred_C"/>
    <property type="match status" value="1"/>
</dbReference>
<evidence type="ECO:0000313" key="20">
    <source>
        <dbReference type="Proteomes" id="UP001321760"/>
    </source>
</evidence>
<reference evidence="19" key="1">
    <citation type="journal article" date="2023" name="Mol. Phylogenet. Evol.">
        <title>Genome-scale phylogeny and comparative genomics of the fungal order Sordariales.</title>
        <authorList>
            <person name="Hensen N."/>
            <person name="Bonometti L."/>
            <person name="Westerberg I."/>
            <person name="Brannstrom I.O."/>
            <person name="Guillou S."/>
            <person name="Cros-Aarteil S."/>
            <person name="Calhoun S."/>
            <person name="Haridas S."/>
            <person name="Kuo A."/>
            <person name="Mondo S."/>
            <person name="Pangilinan J."/>
            <person name="Riley R."/>
            <person name="LaButti K."/>
            <person name="Andreopoulos B."/>
            <person name="Lipzen A."/>
            <person name="Chen C."/>
            <person name="Yan M."/>
            <person name="Daum C."/>
            <person name="Ng V."/>
            <person name="Clum A."/>
            <person name="Steindorff A."/>
            <person name="Ohm R.A."/>
            <person name="Martin F."/>
            <person name="Silar P."/>
            <person name="Natvig D.O."/>
            <person name="Lalanne C."/>
            <person name="Gautier V."/>
            <person name="Ament-Velasquez S.L."/>
            <person name="Kruys A."/>
            <person name="Hutchinson M.I."/>
            <person name="Powell A.J."/>
            <person name="Barry K."/>
            <person name="Miller A.N."/>
            <person name="Grigoriev I.V."/>
            <person name="Debuchy R."/>
            <person name="Gladieux P."/>
            <person name="Hiltunen Thoren M."/>
            <person name="Johannesson H."/>
        </authorList>
    </citation>
    <scope>NUCLEOTIDE SEQUENCE</scope>
    <source>
        <strain evidence="19">PSN243</strain>
    </source>
</reference>
<keyword evidence="9" id="KW-0753">Steroid metabolism</keyword>
<dbReference type="GO" id="GO:0004769">
    <property type="term" value="F:steroid Delta-isomerase activity"/>
    <property type="evidence" value="ECO:0007669"/>
    <property type="project" value="UniProtKB-EC"/>
</dbReference>
<reference evidence="19" key="2">
    <citation type="submission" date="2023-05" db="EMBL/GenBank/DDBJ databases">
        <authorList>
            <consortium name="Lawrence Berkeley National Laboratory"/>
            <person name="Steindorff A."/>
            <person name="Hensen N."/>
            <person name="Bonometti L."/>
            <person name="Westerberg I."/>
            <person name="Brannstrom I.O."/>
            <person name="Guillou S."/>
            <person name="Cros-Aarteil S."/>
            <person name="Calhoun S."/>
            <person name="Haridas S."/>
            <person name="Kuo A."/>
            <person name="Mondo S."/>
            <person name="Pangilinan J."/>
            <person name="Riley R."/>
            <person name="Labutti K."/>
            <person name="Andreopoulos B."/>
            <person name="Lipzen A."/>
            <person name="Chen C."/>
            <person name="Yanf M."/>
            <person name="Daum C."/>
            <person name="Ng V."/>
            <person name="Clum A."/>
            <person name="Ohm R."/>
            <person name="Martin F."/>
            <person name="Silar P."/>
            <person name="Natvig D."/>
            <person name="Lalanne C."/>
            <person name="Gautier V."/>
            <person name="Ament-Velasquez S.L."/>
            <person name="Kruys A."/>
            <person name="Hutchinson M.I."/>
            <person name="Powell A.J."/>
            <person name="Barry K."/>
            <person name="Miller A.N."/>
            <person name="Grigoriev I.V."/>
            <person name="Debuchy R."/>
            <person name="Gladieux P."/>
            <person name="Thoren M.H."/>
            <person name="Johannesson H."/>
        </authorList>
    </citation>
    <scope>NUCLEOTIDE SEQUENCE</scope>
    <source>
        <strain evidence="19">PSN243</strain>
    </source>
</reference>
<comment type="caution">
    <text evidence="19">The sequence shown here is derived from an EMBL/GenBank/DDBJ whole genome shotgun (WGS) entry which is preliminary data.</text>
</comment>
<evidence type="ECO:0000256" key="2">
    <source>
        <dbReference type="ARBA" id="ARBA00010790"/>
    </source>
</evidence>
<evidence type="ECO:0000256" key="5">
    <source>
        <dbReference type="ARBA" id="ARBA00022827"/>
    </source>
</evidence>
<evidence type="ECO:0000256" key="15">
    <source>
        <dbReference type="ARBA" id="ARBA00049778"/>
    </source>
</evidence>
<evidence type="ECO:0000256" key="4">
    <source>
        <dbReference type="ARBA" id="ARBA00022630"/>
    </source>
</evidence>
<dbReference type="PANTHER" id="PTHR47470">
    <property type="entry name" value="CHOLESTEROL OXIDASE"/>
    <property type="match status" value="1"/>
</dbReference>
<dbReference type="EMBL" id="MU865948">
    <property type="protein sequence ID" value="KAK4447593.1"/>
    <property type="molecule type" value="Genomic_DNA"/>
</dbReference>
<keyword evidence="7" id="KW-0443">Lipid metabolism</keyword>
<dbReference type="Proteomes" id="UP001321760">
    <property type="component" value="Unassembled WGS sequence"/>
</dbReference>
<dbReference type="EC" id="5.3.3.1" evidence="11"/>
<comment type="pathway">
    <text evidence="12">Steroid metabolism; cholesterol degradation.</text>
</comment>
<dbReference type="InterPro" id="IPR029058">
    <property type="entry name" value="AB_hydrolase_fold"/>
</dbReference>
<evidence type="ECO:0000256" key="11">
    <source>
        <dbReference type="ARBA" id="ARBA00038856"/>
    </source>
</evidence>
<organism evidence="19 20">
    <name type="scientific">Podospora aff. communis PSN243</name>
    <dbReference type="NCBI Taxonomy" id="3040156"/>
    <lineage>
        <taxon>Eukaryota</taxon>
        <taxon>Fungi</taxon>
        <taxon>Dikarya</taxon>
        <taxon>Ascomycota</taxon>
        <taxon>Pezizomycotina</taxon>
        <taxon>Sordariomycetes</taxon>
        <taxon>Sordariomycetidae</taxon>
        <taxon>Sordariales</taxon>
        <taxon>Podosporaceae</taxon>
        <taxon>Podospora</taxon>
    </lineage>
</organism>
<dbReference type="SUPFAM" id="SSF51905">
    <property type="entry name" value="FAD/NAD(P)-binding domain"/>
    <property type="match status" value="1"/>
</dbReference>
<feature type="domain" description="Glucose-methanol-choline oxidoreductase N-terminal" evidence="17">
    <location>
        <begin position="224"/>
        <end position="444"/>
    </location>
</feature>
<protein>
    <recommendedName>
        <fullName evidence="14">Cholesterol oxidase</fullName>
        <ecNumber evidence="13">1.1.3.6</ecNumber>
        <ecNumber evidence="11">5.3.3.1</ecNumber>
    </recommendedName>
    <alternativeName>
        <fullName evidence="15">Cholesterol isomerase</fullName>
    </alternativeName>
</protein>
<comment type="cofactor">
    <cofactor evidence="1">
        <name>FAD</name>
        <dbReference type="ChEBI" id="CHEBI:57692"/>
    </cofactor>
</comment>
<dbReference type="InterPro" id="IPR052542">
    <property type="entry name" value="Cholesterol_Oxidase"/>
</dbReference>
<evidence type="ECO:0000256" key="12">
    <source>
        <dbReference type="ARBA" id="ARBA00049645"/>
    </source>
</evidence>
<keyword evidence="6" id="KW-0560">Oxidoreductase</keyword>
<feature type="domain" description="Glucose-methanol-choline oxidoreductase C-terminal" evidence="18">
    <location>
        <begin position="617"/>
        <end position="677"/>
    </location>
</feature>
<dbReference type="Gene3D" id="3.40.50.1820">
    <property type="entry name" value="alpha/beta hydrolase"/>
    <property type="match status" value="1"/>
</dbReference>
<keyword evidence="4" id="KW-0285">Flavoprotein</keyword>
<dbReference type="InterPro" id="IPR036188">
    <property type="entry name" value="FAD/NAD-bd_sf"/>
</dbReference>
<evidence type="ECO:0000256" key="16">
    <source>
        <dbReference type="SAM" id="MobiDB-lite"/>
    </source>
</evidence>
<evidence type="ECO:0000256" key="7">
    <source>
        <dbReference type="ARBA" id="ARBA00023098"/>
    </source>
</evidence>
<keyword evidence="5" id="KW-0274">FAD</keyword>
<evidence type="ECO:0000256" key="6">
    <source>
        <dbReference type="ARBA" id="ARBA00023002"/>
    </source>
</evidence>
<dbReference type="EC" id="1.1.3.6" evidence="13"/>
<comment type="similarity">
    <text evidence="2">Belongs to the GMC oxidoreductase family.</text>
</comment>
<keyword evidence="20" id="KW-1185">Reference proteome</keyword>
<dbReference type="GO" id="GO:0008203">
    <property type="term" value="P:cholesterol metabolic process"/>
    <property type="evidence" value="ECO:0007669"/>
    <property type="project" value="UniProtKB-KW"/>
</dbReference>
<evidence type="ECO:0000256" key="10">
    <source>
        <dbReference type="ARBA" id="ARBA00023235"/>
    </source>
</evidence>
<keyword evidence="10" id="KW-0413">Isomerase</keyword>
<dbReference type="GO" id="GO:0016995">
    <property type="term" value="F:cholesterol oxidase activity"/>
    <property type="evidence" value="ECO:0007669"/>
    <property type="project" value="UniProtKB-EC"/>
</dbReference>
<evidence type="ECO:0000256" key="3">
    <source>
        <dbReference type="ARBA" id="ARBA00022548"/>
    </source>
</evidence>
<keyword evidence="8" id="KW-1207">Sterol metabolism</keyword>
<dbReference type="InterPro" id="IPR000172">
    <property type="entry name" value="GMC_OxRdtase_N"/>
</dbReference>
<name>A0AAV9GGK8_9PEZI</name>
<proteinExistence type="inferred from homology"/>
<dbReference type="SUPFAM" id="SSF53474">
    <property type="entry name" value="alpha/beta-Hydrolases"/>
    <property type="match status" value="1"/>
</dbReference>
<feature type="region of interest" description="Disordered" evidence="16">
    <location>
        <begin position="84"/>
        <end position="133"/>
    </location>
</feature>
<evidence type="ECO:0000256" key="8">
    <source>
        <dbReference type="ARBA" id="ARBA00023166"/>
    </source>
</evidence>
<sequence>MTTSGNLSASLITPQSLSTAADTLSGAVSNSGPRVLGFPPATVLPDRTLPVYNSPSSDLDTHRAELDTPITPARAFDEKPPAVFVAPPSPIIRPSRTPEPKLWGSKKPTLKAAAPRQFQQQPNESSQSSFPRLSKPVPLIRSSYDCVVIASRYGGGVAASRMARTGKSVCLLKRGSERWPGEYPSSPSEVEHQVHVTRYNGRIDERDPTGMFHVVSGVGINALVGNGLGGTSLVNANAFLRAPNSILTLPGWPREIREQPGILDKYYDRAEKMLQPQTYPEDGPALPKAQLLKKQAEALGLDQYYKLVPQTTRFKDGLNSAGVQMSASCLTGQDCTGINDGSKNSTLVTYVADAWNWGAEMFCDCKVEYLTIAPGPDNGYMVYFSWHGNGRDRFQDQVHKNPFWVHARECVFLGAGSIGTTEILLRSNEMGLRMGTRVGENLSDNGDMISVGLNTDEKVSAVGTPDASLSRVVGPTTNAAIAVQQDDTTPSDNFTVLDGAVPAALVPRLKSLLRYYATKEILDSSFGVQSAKRAFRFFGSYFSDEEVLRTQIFLTMTHNETQARIKLEDGKTVLRVIRTPSSNRAQQIHSLLRKATETVGGTYIEAPFLLAGDQHITLHPIGGACMSFDGVTGATNHWGEVFIGDGAETHKGLVVVDGALIPQTLGVSPLATIAALAERNVQEYTSRHGLSINWRSNNVLDLFGRPQYQPHNQSRNPWLDPQHGVEEDDTEALENEFTDMFRSSEALGSSGNNTETLSGFIHQGESPACDQAYRLAYSLNESARLIVSIATIDANNTAAVFGTFVCPTIAGSPFVVRGRVALTPTCNDWPGEQSWVYVLNMDGIDASLLQFRGHRVVTRLSAQAPPKLWESNASLQCTITKRNDSTFVAKGILRVQNVLPEAVTAVPDPTFWVLKKGWDMFRSAKSYADGTTPLLFPPFSALQYPDPGPSYTGHLNSTPTHEIVTITAADGEHTRLSVWKSSRTDVEAKNVLFIADMATDRQAFALPTIEQNAVNYFTRCGYKIFVLTHRIGLLAPSDHGWTTYDARLDIQAGLEARYMSIAHGMGSVALAAGLLDGTIPADWISGLTCSQTFMDPDWHGLGSGTLPGDRIYRAILGSKARTSTAADDWLTERAINQALRFYPHPRHEMCNNAACHRASFIFGRCWNHGNLNKDTHRHTDRFIGGVNMKLLALLARQAREGSVLTNNFDKLTTPENVSRLRGIPIMLFVGGDNDVVGKESARKSYDRLCEAFGSRDEMGRRNYRLRVIPGYGHHDCSMGENACRDVYPIVLEEVDRLGWTCIVPHHHISKLSEKGLLVFS</sequence>
<evidence type="ECO:0000256" key="14">
    <source>
        <dbReference type="ARBA" id="ARBA00049744"/>
    </source>
</evidence>
<dbReference type="GO" id="GO:0050660">
    <property type="term" value="F:flavin adenine dinucleotide binding"/>
    <property type="evidence" value="ECO:0007669"/>
    <property type="project" value="InterPro"/>
</dbReference>
<dbReference type="InterPro" id="IPR007867">
    <property type="entry name" value="GMC_OxRtase_C"/>
</dbReference>
<evidence type="ECO:0000256" key="13">
    <source>
        <dbReference type="ARBA" id="ARBA00049723"/>
    </source>
</evidence>
<evidence type="ECO:0000259" key="17">
    <source>
        <dbReference type="Pfam" id="PF00732"/>
    </source>
</evidence>
<evidence type="ECO:0000256" key="1">
    <source>
        <dbReference type="ARBA" id="ARBA00001974"/>
    </source>
</evidence>
<keyword evidence="3" id="KW-0153">Cholesterol metabolism</keyword>
<evidence type="ECO:0000259" key="18">
    <source>
        <dbReference type="Pfam" id="PF05199"/>
    </source>
</evidence>
<accession>A0AAV9GGK8</accession>
<dbReference type="Gene3D" id="3.50.50.60">
    <property type="entry name" value="FAD/NAD(P)-binding domain"/>
    <property type="match status" value="3"/>
</dbReference>
<dbReference type="Pfam" id="PF00732">
    <property type="entry name" value="GMC_oxred_N"/>
    <property type="match status" value="1"/>
</dbReference>
<gene>
    <name evidence="19" type="ORF">QBC34DRAFT_450020</name>
</gene>
<evidence type="ECO:0000313" key="19">
    <source>
        <dbReference type="EMBL" id="KAK4447593.1"/>
    </source>
</evidence>